<evidence type="ECO:0000259" key="1">
    <source>
        <dbReference type="SMART" id="SM00635"/>
    </source>
</evidence>
<dbReference type="Pfam" id="PF18676">
    <property type="entry name" value="MBG_2"/>
    <property type="match status" value="1"/>
</dbReference>
<dbReference type="GO" id="GO:0016787">
    <property type="term" value="F:hydrolase activity"/>
    <property type="evidence" value="ECO:0007669"/>
    <property type="project" value="InterPro"/>
</dbReference>
<dbReference type="InterPro" id="IPR051918">
    <property type="entry name" value="STPP_CPPED1"/>
</dbReference>
<organism evidence="2 3">
    <name type="scientific">Paenibacillus montanisoli</name>
    <dbReference type="NCBI Taxonomy" id="2081970"/>
    <lineage>
        <taxon>Bacteria</taxon>
        <taxon>Bacillati</taxon>
        <taxon>Bacillota</taxon>
        <taxon>Bacilli</taxon>
        <taxon>Bacillales</taxon>
        <taxon>Paenibacillaceae</taxon>
        <taxon>Paenibacillus</taxon>
    </lineage>
</organism>
<evidence type="ECO:0000313" key="2">
    <source>
        <dbReference type="EMBL" id="RAP73364.1"/>
    </source>
</evidence>
<dbReference type="Pfam" id="PF02368">
    <property type="entry name" value="Big_2"/>
    <property type="match status" value="1"/>
</dbReference>
<dbReference type="Pfam" id="PF00149">
    <property type="entry name" value="Metallophos"/>
    <property type="match status" value="1"/>
</dbReference>
<dbReference type="SMART" id="SM00635">
    <property type="entry name" value="BID_2"/>
    <property type="match status" value="1"/>
</dbReference>
<dbReference type="SUPFAM" id="SSF49899">
    <property type="entry name" value="Concanavalin A-like lectins/glucanases"/>
    <property type="match status" value="1"/>
</dbReference>
<feature type="domain" description="BIG2" evidence="1">
    <location>
        <begin position="733"/>
        <end position="809"/>
    </location>
</feature>
<dbReference type="SUPFAM" id="SSF49373">
    <property type="entry name" value="Invasin/intimin cell-adhesion fragments"/>
    <property type="match status" value="1"/>
</dbReference>
<proteinExistence type="predicted"/>
<dbReference type="Gene3D" id="3.60.21.10">
    <property type="match status" value="1"/>
</dbReference>
<dbReference type="OrthoDB" id="9772095at2"/>
<dbReference type="InterPro" id="IPR004843">
    <property type="entry name" value="Calcineurin-like_PHP"/>
</dbReference>
<dbReference type="InterPro" id="IPR041286">
    <property type="entry name" value="MBG_2"/>
</dbReference>
<dbReference type="InterPro" id="IPR008964">
    <property type="entry name" value="Invasin/intimin_cell_adhesion"/>
</dbReference>
<dbReference type="Gene3D" id="2.60.40.1080">
    <property type="match status" value="1"/>
</dbReference>
<evidence type="ECO:0000313" key="3">
    <source>
        <dbReference type="Proteomes" id="UP000249260"/>
    </source>
</evidence>
<dbReference type="NCBIfam" id="NF038114">
    <property type="entry name" value="rightmost"/>
    <property type="match status" value="1"/>
</dbReference>
<gene>
    <name evidence="2" type="ORF">DL346_27010</name>
</gene>
<protein>
    <recommendedName>
        <fullName evidence="1">BIG2 domain-containing protein</fullName>
    </recommendedName>
</protein>
<comment type="caution">
    <text evidence="2">The sequence shown here is derived from an EMBL/GenBank/DDBJ whole genome shotgun (WGS) entry which is preliminary data.</text>
</comment>
<sequence length="1098" mass="119188">MPWRTGKRTFCLVFLSINIRRRNKKMVKKGNKFLAVFASATLMLSTLSLTHDVTISANEAKPIIAADWIFDQTHSTVDAGALKIVDQSGNNNDLHMQFFVDNHVKANPATLSSSAINAKGVNVTAGNFGAFTTNTMPGTTDATGSFNFQPVNARTASLTSNGNVIRSGVNFTTALDAPINKNQFRNGYTMEFIYKLDSNYNKSTSNSSPYRDKWMGIMGRLGNSSGKDNMSDDGTYGSTSYPFLSKSEPFSGTMNVSISDIREVQYGVANADNNYYPTSKTQAWSSPMEKGQWHYIVITSDNKSVRVIVDGVDAYRGYFDADGAGMKGMFVDPNDGRFYIGSSYWIDPLTSGGISDAQLDIDAMLRGELQHIRISDGALAPSDWLIPNPITTLNPAAGTPGSHAVPGNNNPYSLVNSTPNNDYDYNIVFVPDTQYNTQSSNFIVNDTMQWLVDHKDSAKIKAIVSLGDITQSNDPDEYVRTHESYDRLAIAGIPTLISEGNHDYGGPIPADLFKANYGPTSPWNDLVNPDGAENVGFSPSGQSSYTFFHAGSYKYLAISLGWFATPNQNAGEGTWLQGLLEANPGIPTIIETHDMCTSADGVATLSSAGSSIWNIAKEFDQVFMLIGGHYTGAASAVLKNSNNRDVKLVLADYQSGNGSGFGYLRFAEFDELNNVIHMRTFSPYAASLQDAEKGYVYPNYLDNDSVSPLAAVYGNFINSEDWAFNFNDRFPVPVRSVAFATNSITKHVGETYQLAPTVLPVTAKDKSLTYTTDSSVVTVSDTGLVTAVALGTATITATTVDGHFTATFQVTVAPDITTTTVTVGDATYDGNPHGGTAFVTGPNNLNQALTVHYTGRNGTIYESDIAPTNAGDYTAFATYEGSGNYFGSSDRKDFIINKKEASVTTFAASKIYGDSDPIAFTGTLSGFLDSDHVTAIYSRAPGELVGSYTIHATLGPANVLNNYFITYNLAKFTINSYSFSGFFAPVDIFNADKVVYNTVKAGSAIPIKFSLGGQKSQVFYTDHNVTYPTSIQIQEILTAEYNPIETIVTAGNSSLSYDASTDQYTFVWKTDKTWADTYRQLIVKFADGSEYRANFTFL</sequence>
<dbReference type="AlphaFoldDB" id="A0A328U068"/>
<dbReference type="InterPro" id="IPR013320">
    <property type="entry name" value="ConA-like_dom_sf"/>
</dbReference>
<dbReference type="SUPFAM" id="SSF56300">
    <property type="entry name" value="Metallo-dependent phosphatases"/>
    <property type="match status" value="1"/>
</dbReference>
<keyword evidence="3" id="KW-1185">Reference proteome</keyword>
<dbReference type="PANTHER" id="PTHR43143">
    <property type="entry name" value="METALLOPHOSPHOESTERASE, CALCINEURIN SUPERFAMILY"/>
    <property type="match status" value="1"/>
</dbReference>
<accession>A0A328U068</accession>
<name>A0A328U068_9BACL</name>
<dbReference type="InterPro" id="IPR003343">
    <property type="entry name" value="Big_2"/>
</dbReference>
<dbReference type="PANTHER" id="PTHR43143:SF5">
    <property type="entry name" value="SECRETED PROTEIN"/>
    <property type="match status" value="1"/>
</dbReference>
<reference evidence="2 3" key="1">
    <citation type="submission" date="2018-06" db="EMBL/GenBank/DDBJ databases">
        <title>Paenibacillus montanisoli sp. nov., isolated from mountain area soil.</title>
        <authorList>
            <person name="Wu M."/>
        </authorList>
    </citation>
    <scope>NUCLEOTIDE SEQUENCE [LARGE SCALE GENOMIC DNA]</scope>
    <source>
        <strain evidence="2 3">RA17</strain>
    </source>
</reference>
<dbReference type="InterPro" id="IPR029052">
    <property type="entry name" value="Metallo-depent_PP-like"/>
</dbReference>
<dbReference type="EMBL" id="QLUW01000007">
    <property type="protein sequence ID" value="RAP73364.1"/>
    <property type="molecule type" value="Genomic_DNA"/>
</dbReference>
<dbReference type="Proteomes" id="UP000249260">
    <property type="component" value="Unassembled WGS sequence"/>
</dbReference>